<proteinExistence type="predicted"/>
<comment type="caution">
    <text evidence="10">The sequence shown here is derived from an EMBL/GenBank/DDBJ whole genome shotgun (WGS) entry which is preliminary data.</text>
</comment>
<dbReference type="InterPro" id="IPR025525">
    <property type="entry name" value="hAT-like_transposase_RNase-H"/>
</dbReference>
<dbReference type="EMBL" id="JBCGBO010000025">
    <property type="protein sequence ID" value="KAK9174818.1"/>
    <property type="molecule type" value="Genomic_DNA"/>
</dbReference>
<reference evidence="10 11" key="1">
    <citation type="submission" date="2024-05" db="EMBL/GenBank/DDBJ databases">
        <title>Haplotype-resolved chromosome-level genome assembly of Huyou (Citrus changshanensis).</title>
        <authorList>
            <person name="Miao C."/>
            <person name="Chen W."/>
            <person name="Wu Y."/>
            <person name="Wang L."/>
            <person name="Zhao S."/>
            <person name="Grierson D."/>
            <person name="Xu C."/>
            <person name="Chen K."/>
        </authorList>
    </citation>
    <scope>NUCLEOTIDE SEQUENCE [LARGE SCALE GENOMIC DNA]</scope>
    <source>
        <strain evidence="10">01-14</strain>
        <tissue evidence="10">Leaf</tissue>
    </source>
</reference>
<dbReference type="AlphaFoldDB" id="A0AAP0LGE1"/>
<evidence type="ECO:0000256" key="1">
    <source>
        <dbReference type="ARBA" id="ARBA00022723"/>
    </source>
</evidence>
<evidence type="ECO:0000313" key="10">
    <source>
        <dbReference type="EMBL" id="KAK9174818.1"/>
    </source>
</evidence>
<dbReference type="InterPro" id="IPR012337">
    <property type="entry name" value="RNaseH-like_sf"/>
</dbReference>
<evidence type="ECO:0000256" key="6">
    <source>
        <dbReference type="ARBA" id="ARBA00023163"/>
    </source>
</evidence>
<keyword evidence="3" id="KW-0862">Zinc</keyword>
<dbReference type="GO" id="GO:0003677">
    <property type="term" value="F:DNA binding"/>
    <property type="evidence" value="ECO:0007669"/>
    <property type="project" value="UniProtKB-KW"/>
</dbReference>
<dbReference type="Pfam" id="PF02892">
    <property type="entry name" value="zf-BED"/>
    <property type="match status" value="1"/>
</dbReference>
<feature type="domain" description="BED-type" evidence="9">
    <location>
        <begin position="184"/>
        <end position="239"/>
    </location>
</feature>
<keyword evidence="1" id="KW-0479">Metal-binding</keyword>
<accession>A0AAP0LGE1</accession>
<feature type="region of interest" description="Disordered" evidence="8">
    <location>
        <begin position="138"/>
        <end position="183"/>
    </location>
</feature>
<evidence type="ECO:0000256" key="8">
    <source>
        <dbReference type="SAM" id="MobiDB-lite"/>
    </source>
</evidence>
<evidence type="ECO:0000256" key="2">
    <source>
        <dbReference type="ARBA" id="ARBA00022771"/>
    </source>
</evidence>
<dbReference type="Pfam" id="PF14372">
    <property type="entry name" value="hAT-like_RNase-H"/>
    <property type="match status" value="1"/>
</dbReference>
<sequence length="651" mass="73623">MDFNNPDESGSGSGFGAKCQTQTTIGWVHHCRKVGFAIVARLGSPLSKAWVPHRRNSFGSPPLQLGSSSIHHHRQSFLSCDRLTAHLPSPSAAMNTIDSPGVKFIMENEQRVYLDVSETDESVGVRVGMDMAIENNDTTAELEHDSTTVEQGSGSGSGRGRRGNTTAVASKKRGAGSEGSSSGRLVSDAWNHFKKVKLGKEVQAICNYCGLVMQGHYSQGTNHLINHAKRCPRRSIKNVQQMHLSFSSKADGTTVLSNYSTEPKWDMATVRIFIARMIVMHELPLSFVEYIGFYELLKLLQPSIETISRNTIKAEILKLYDIEKTKAMSVLEACDSRIAVTTDMWTAGNQKKGYMVVTAHYIDNSWVLRSRIMRFIYVPAPHSGEVMCNELYECLMEWNIDRKLSTVTVDNCSANESMIDLLLGKFSASSMIMGGKFLHMRCCAHILNLIVKDGLSVIHKEVEKIRESVHYWTATPSRFEKFEAAKKQLGVKETKNLALDCKTRWNSTYLMLSTALLYKDVFIRLKERDRNYTSLPSELEWNFSKLMCEYLKSFYKLTELFSGTRYPTSNLFFGKICEIRLSMNAWLQSPIEGVKNMATKMIAKYDKYWDVIHGVLVVGTLLDPRRKMLLINFLFPKIYGERAEFEIERVV</sequence>
<evidence type="ECO:0000259" key="9">
    <source>
        <dbReference type="PROSITE" id="PS50808"/>
    </source>
</evidence>
<dbReference type="InterPro" id="IPR052035">
    <property type="entry name" value="ZnF_BED_domain_contain"/>
</dbReference>
<dbReference type="SUPFAM" id="SSF57667">
    <property type="entry name" value="beta-beta-alpha zinc fingers"/>
    <property type="match status" value="1"/>
</dbReference>
<gene>
    <name evidence="10" type="ORF">WN944_026822</name>
</gene>
<evidence type="ECO:0000313" key="11">
    <source>
        <dbReference type="Proteomes" id="UP001428341"/>
    </source>
</evidence>
<evidence type="ECO:0000256" key="7">
    <source>
        <dbReference type="PROSITE-ProRule" id="PRU00027"/>
    </source>
</evidence>
<name>A0AAP0LGE1_9ROSI</name>
<keyword evidence="11" id="KW-1185">Reference proteome</keyword>
<evidence type="ECO:0000256" key="4">
    <source>
        <dbReference type="ARBA" id="ARBA00023015"/>
    </source>
</evidence>
<keyword evidence="4" id="KW-0805">Transcription regulation</keyword>
<dbReference type="Proteomes" id="UP001428341">
    <property type="component" value="Unassembled WGS sequence"/>
</dbReference>
<keyword evidence="6" id="KW-0804">Transcription</keyword>
<dbReference type="SUPFAM" id="SSF53098">
    <property type="entry name" value="Ribonuclease H-like"/>
    <property type="match status" value="1"/>
</dbReference>
<dbReference type="GO" id="GO:0008270">
    <property type="term" value="F:zinc ion binding"/>
    <property type="evidence" value="ECO:0007669"/>
    <property type="project" value="UniProtKB-KW"/>
</dbReference>
<keyword evidence="2 7" id="KW-0863">Zinc-finger</keyword>
<keyword evidence="5" id="KW-0238">DNA-binding</keyword>
<dbReference type="PROSITE" id="PS50808">
    <property type="entry name" value="ZF_BED"/>
    <property type="match status" value="1"/>
</dbReference>
<evidence type="ECO:0000256" key="3">
    <source>
        <dbReference type="ARBA" id="ARBA00022833"/>
    </source>
</evidence>
<dbReference type="InterPro" id="IPR036236">
    <property type="entry name" value="Znf_C2H2_sf"/>
</dbReference>
<dbReference type="PANTHER" id="PTHR46481">
    <property type="entry name" value="ZINC FINGER BED DOMAIN-CONTAINING PROTEIN 4"/>
    <property type="match status" value="1"/>
</dbReference>
<organism evidence="10 11">
    <name type="scientific">Citrus x changshan-huyou</name>
    <dbReference type="NCBI Taxonomy" id="2935761"/>
    <lineage>
        <taxon>Eukaryota</taxon>
        <taxon>Viridiplantae</taxon>
        <taxon>Streptophyta</taxon>
        <taxon>Embryophyta</taxon>
        <taxon>Tracheophyta</taxon>
        <taxon>Spermatophyta</taxon>
        <taxon>Magnoliopsida</taxon>
        <taxon>eudicotyledons</taxon>
        <taxon>Gunneridae</taxon>
        <taxon>Pentapetalae</taxon>
        <taxon>rosids</taxon>
        <taxon>malvids</taxon>
        <taxon>Sapindales</taxon>
        <taxon>Rutaceae</taxon>
        <taxon>Aurantioideae</taxon>
        <taxon>Citrus</taxon>
    </lineage>
</organism>
<dbReference type="PANTHER" id="PTHR46481:SF11">
    <property type="entry name" value="ZINC FINGER BED DOMAIN-CONTAINING PROTEIN RICESLEEPER 2-LIKE"/>
    <property type="match status" value="1"/>
</dbReference>
<dbReference type="SMART" id="SM00614">
    <property type="entry name" value="ZnF_BED"/>
    <property type="match status" value="1"/>
</dbReference>
<evidence type="ECO:0000256" key="5">
    <source>
        <dbReference type="ARBA" id="ARBA00023125"/>
    </source>
</evidence>
<dbReference type="InterPro" id="IPR003656">
    <property type="entry name" value="Znf_BED"/>
</dbReference>
<protein>
    <recommendedName>
        <fullName evidence="9">BED-type domain-containing protein</fullName>
    </recommendedName>
</protein>